<organism evidence="4 5">
    <name type="scientific">candidate division MSBL1 archaeon SCGC-AAA259M10</name>
    <dbReference type="NCBI Taxonomy" id="1698270"/>
    <lineage>
        <taxon>Archaea</taxon>
        <taxon>Methanobacteriati</taxon>
        <taxon>Methanobacteriota</taxon>
        <taxon>candidate division MSBL1</taxon>
    </lineage>
</organism>
<keyword evidence="5" id="KW-1185">Reference proteome</keyword>
<evidence type="ECO:0000259" key="3">
    <source>
        <dbReference type="Pfam" id="PF13208"/>
    </source>
</evidence>
<sequence length="829" mass="97164">MLKKLFKPLIISIKRMPSENFEESGEFLSKLEEIIKKTEETASELPKYEEIDEKMVGIVEGFFYSNVIINFRKNLTIPDNKEEFDLSEQDVENIEKKFEELFKNCQEFIETDKIGQNINMETYLDFKNRLKESNDNASALLAELEDYIDIDSCQERISQFKENLNTLGKELEINNHTGEKGELGISVSFGGSKKVRQPSYEIKLPDKLPIISDLANEKDKKILDPGDLKKEIHETEEFENIPTFEKYYPSLLMMDEYQKSFFKHWLKKWRKGEPIKVEGNISYIFVYIYKVLSLQKEGRLREVVSELERIRQVYSEEEKLCGYLDDWISDTYVLMGEFEKALEHLKNQPIPFREDKYYSLKRHLGLPIEGKDILTKYSTNVLTEYGEANLDKVEEALTQILRDYEKDNEVSLIEELTEFSPNDFPIYSGTEQGYNIKVDIDYYKFDNMKAEDIISPKERSKESMIRQAENKMRTEEGEPKVGEGWVSEKKRKKAKQKIRKKRKTRGEKKRSRIEERKGEKNRRSAYAKIIDSINAMVSKDWDKALNLLDDAMDKLKKESPYSKYRSLNRDKVKRDFEEFGHYLKTDQRLLNRAKAAYAVNSNVTEDFLVPLWGELLFEDFTFLWLADNIQNQGLMEDPSSAPQYFRLTTWTDCPEKEKIELLKKVSLGERPSLFKKASGLSFDGKKLLKVMIRRKKDIDLLPSFGGYKYLLDPENAANELSDRGLALVDDEIQTEDLLQVLTVKQLKECFYEKGTITWTGDKKSKIESIVNSYPDKKIRDEVHSKTTETILKRTWNYDDELKKLTKAQSLAISILVTKERQRIDDKINL</sequence>
<accession>A0A133V1X2</accession>
<dbReference type="InterPro" id="IPR025266">
    <property type="entry name" value="TerB_N"/>
</dbReference>
<proteinExistence type="predicted"/>
<reference evidence="4 5" key="1">
    <citation type="journal article" date="2016" name="Sci. Rep.">
        <title>Metabolic traits of an uncultured archaeal lineage -MSBL1- from brine pools of the Red Sea.</title>
        <authorList>
            <person name="Mwirichia R."/>
            <person name="Alam I."/>
            <person name="Rashid M."/>
            <person name="Vinu M."/>
            <person name="Ba-Alawi W."/>
            <person name="Anthony Kamau A."/>
            <person name="Kamanda Ngugi D."/>
            <person name="Goker M."/>
            <person name="Klenk H.P."/>
            <person name="Bajic V."/>
            <person name="Stingl U."/>
        </authorList>
    </citation>
    <scope>NUCLEOTIDE SEQUENCE [LARGE SCALE GENOMIC DNA]</scope>
    <source>
        <strain evidence="4">SCGC-AAA259M10</strain>
    </source>
</reference>
<comment type="caution">
    <text evidence="4">The sequence shown here is derived from an EMBL/GenBank/DDBJ whole genome shotgun (WGS) entry which is preliminary data.</text>
</comment>
<protein>
    <recommendedName>
        <fullName evidence="3">TerB N-terminal domain-containing protein</fullName>
    </recommendedName>
</protein>
<name>A0A133V1X2_9EURY</name>
<gene>
    <name evidence="4" type="ORF">AKJ40_01320</name>
</gene>
<dbReference type="Pfam" id="PF13208">
    <property type="entry name" value="TerB_N"/>
    <property type="match status" value="1"/>
</dbReference>
<keyword evidence="1" id="KW-0175">Coiled coil</keyword>
<feature type="coiled-coil region" evidence="1">
    <location>
        <begin position="84"/>
        <end position="170"/>
    </location>
</feature>
<dbReference type="AlphaFoldDB" id="A0A133V1X2"/>
<feature type="compositionally biased region" description="Basic and acidic residues" evidence="2">
    <location>
        <begin position="469"/>
        <end position="481"/>
    </location>
</feature>
<feature type="region of interest" description="Disordered" evidence="2">
    <location>
        <begin position="469"/>
        <end position="519"/>
    </location>
</feature>
<evidence type="ECO:0000313" key="5">
    <source>
        <dbReference type="Proteomes" id="UP000070341"/>
    </source>
</evidence>
<feature type="compositionally biased region" description="Basic residues" evidence="2">
    <location>
        <begin position="489"/>
        <end position="511"/>
    </location>
</feature>
<evidence type="ECO:0000256" key="1">
    <source>
        <dbReference type="SAM" id="Coils"/>
    </source>
</evidence>
<dbReference type="EMBL" id="LHXU01000011">
    <property type="protein sequence ID" value="KXB00415.1"/>
    <property type="molecule type" value="Genomic_DNA"/>
</dbReference>
<dbReference type="Proteomes" id="UP000070341">
    <property type="component" value="Unassembled WGS sequence"/>
</dbReference>
<evidence type="ECO:0000256" key="2">
    <source>
        <dbReference type="SAM" id="MobiDB-lite"/>
    </source>
</evidence>
<evidence type="ECO:0000313" key="4">
    <source>
        <dbReference type="EMBL" id="KXB00415.1"/>
    </source>
</evidence>
<feature type="domain" description="TerB N-terminal" evidence="3">
    <location>
        <begin position="243"/>
        <end position="352"/>
    </location>
</feature>